<dbReference type="EMBL" id="GBRH01183215">
    <property type="protein sequence ID" value="JAE14681.1"/>
    <property type="molecule type" value="Transcribed_RNA"/>
</dbReference>
<feature type="region of interest" description="Disordered" evidence="1">
    <location>
        <begin position="1"/>
        <end position="40"/>
    </location>
</feature>
<sequence>MLCHQLHVPRQMQPEEPPPKDHHSKHLYQPSTTHHMSDLGSPHFQSSHLYPCRIAPYMPLPYKLMAKQLAQRICHLLPQHLYKLAAQTSGSSPSIDLCYRVCMHSL</sequence>
<reference evidence="2" key="1">
    <citation type="submission" date="2014-09" db="EMBL/GenBank/DDBJ databases">
        <authorList>
            <person name="Magalhaes I.L.F."/>
            <person name="Oliveira U."/>
            <person name="Santos F.R."/>
            <person name="Vidigal T.H.D.A."/>
            <person name="Brescovit A.D."/>
            <person name="Santos A.J."/>
        </authorList>
    </citation>
    <scope>NUCLEOTIDE SEQUENCE</scope>
    <source>
        <tissue evidence="2">Shoot tissue taken approximately 20 cm above the soil surface</tissue>
    </source>
</reference>
<evidence type="ECO:0000313" key="2">
    <source>
        <dbReference type="EMBL" id="JAE14681.1"/>
    </source>
</evidence>
<reference evidence="2" key="2">
    <citation type="journal article" date="2015" name="Data Brief">
        <title>Shoot transcriptome of the giant reed, Arundo donax.</title>
        <authorList>
            <person name="Barrero R.A."/>
            <person name="Guerrero F.D."/>
            <person name="Moolhuijzen P."/>
            <person name="Goolsby J.A."/>
            <person name="Tidwell J."/>
            <person name="Bellgard S.E."/>
            <person name="Bellgard M.I."/>
        </authorList>
    </citation>
    <scope>NUCLEOTIDE SEQUENCE</scope>
    <source>
        <tissue evidence="2">Shoot tissue taken approximately 20 cm above the soil surface</tissue>
    </source>
</reference>
<protein>
    <submittedName>
        <fullName evidence="2">Uncharacterized protein</fullName>
    </submittedName>
</protein>
<name>A0A0A9FWK2_ARUDO</name>
<dbReference type="AlphaFoldDB" id="A0A0A9FWK2"/>
<organism evidence="2">
    <name type="scientific">Arundo donax</name>
    <name type="common">Giant reed</name>
    <name type="synonym">Donax arundinaceus</name>
    <dbReference type="NCBI Taxonomy" id="35708"/>
    <lineage>
        <taxon>Eukaryota</taxon>
        <taxon>Viridiplantae</taxon>
        <taxon>Streptophyta</taxon>
        <taxon>Embryophyta</taxon>
        <taxon>Tracheophyta</taxon>
        <taxon>Spermatophyta</taxon>
        <taxon>Magnoliopsida</taxon>
        <taxon>Liliopsida</taxon>
        <taxon>Poales</taxon>
        <taxon>Poaceae</taxon>
        <taxon>PACMAD clade</taxon>
        <taxon>Arundinoideae</taxon>
        <taxon>Arundineae</taxon>
        <taxon>Arundo</taxon>
    </lineage>
</organism>
<proteinExistence type="predicted"/>
<evidence type="ECO:0000256" key="1">
    <source>
        <dbReference type="SAM" id="MobiDB-lite"/>
    </source>
</evidence>
<accession>A0A0A9FWK2</accession>